<dbReference type="Proteomes" id="UP000289738">
    <property type="component" value="Chromosome B03"/>
</dbReference>
<organism evidence="1 2">
    <name type="scientific">Arachis hypogaea</name>
    <name type="common">Peanut</name>
    <dbReference type="NCBI Taxonomy" id="3818"/>
    <lineage>
        <taxon>Eukaryota</taxon>
        <taxon>Viridiplantae</taxon>
        <taxon>Streptophyta</taxon>
        <taxon>Embryophyta</taxon>
        <taxon>Tracheophyta</taxon>
        <taxon>Spermatophyta</taxon>
        <taxon>Magnoliopsida</taxon>
        <taxon>eudicotyledons</taxon>
        <taxon>Gunneridae</taxon>
        <taxon>Pentapetalae</taxon>
        <taxon>rosids</taxon>
        <taxon>fabids</taxon>
        <taxon>Fabales</taxon>
        <taxon>Fabaceae</taxon>
        <taxon>Papilionoideae</taxon>
        <taxon>50 kb inversion clade</taxon>
        <taxon>dalbergioids sensu lato</taxon>
        <taxon>Dalbergieae</taxon>
        <taxon>Pterocarpus clade</taxon>
        <taxon>Arachis</taxon>
    </lineage>
</organism>
<dbReference type="EMBL" id="SDMP01000013">
    <property type="protein sequence ID" value="RYR20689.1"/>
    <property type="molecule type" value="Genomic_DNA"/>
</dbReference>
<reference evidence="1 2" key="1">
    <citation type="submission" date="2019-01" db="EMBL/GenBank/DDBJ databases">
        <title>Sequencing of cultivated peanut Arachis hypogaea provides insights into genome evolution and oil improvement.</title>
        <authorList>
            <person name="Chen X."/>
        </authorList>
    </citation>
    <scope>NUCLEOTIDE SEQUENCE [LARGE SCALE GENOMIC DNA]</scope>
    <source>
        <strain evidence="2">cv. Fuhuasheng</strain>
        <tissue evidence="1">Leaves</tissue>
    </source>
</reference>
<proteinExistence type="predicted"/>
<evidence type="ECO:0000313" key="2">
    <source>
        <dbReference type="Proteomes" id="UP000289738"/>
    </source>
</evidence>
<protein>
    <submittedName>
        <fullName evidence="1">Uncharacterized protein</fullName>
    </submittedName>
</protein>
<sequence>MLEDVCERRDHLTQWLHVDIKKTLYIYWKTDERFRHCQATNRANRPSSNSSKYTRSATFMKTMANLSKSTNRNEFYTQRLDVVTQQSQQSGEDDNNSSTLVVDPDLVWLEIASEPYKNRQPPHLHIEGFVRLCHQPYQSQAYRRFAGAGLESHPEPSRLNSATESV</sequence>
<keyword evidence="2" id="KW-1185">Reference proteome</keyword>
<evidence type="ECO:0000313" key="1">
    <source>
        <dbReference type="EMBL" id="RYR20689.1"/>
    </source>
</evidence>
<name>A0A445A2N6_ARAHY</name>
<accession>A0A445A2N6</accession>
<dbReference type="AlphaFoldDB" id="A0A445A2N6"/>
<comment type="caution">
    <text evidence="1">The sequence shown here is derived from an EMBL/GenBank/DDBJ whole genome shotgun (WGS) entry which is preliminary data.</text>
</comment>
<gene>
    <name evidence="1" type="ORF">Ahy_B03g065907</name>
</gene>